<reference evidence="8" key="2">
    <citation type="submission" date="2023-05" db="EMBL/GenBank/DDBJ databases">
        <authorList>
            <person name="Schelkunov M.I."/>
        </authorList>
    </citation>
    <scope>NUCLEOTIDE SEQUENCE</scope>
    <source>
        <strain evidence="8">Hsosn_3</strain>
        <tissue evidence="8">Leaf</tissue>
    </source>
</reference>
<keyword evidence="2" id="KW-0902">Two-component regulatory system</keyword>
<dbReference type="EMBL" id="JAUIZM010000003">
    <property type="protein sequence ID" value="KAK1393763.1"/>
    <property type="molecule type" value="Genomic_DNA"/>
</dbReference>
<dbReference type="PANTHER" id="PTHR43874">
    <property type="entry name" value="TWO-COMPONENT RESPONSE REGULATOR"/>
    <property type="match status" value="1"/>
</dbReference>
<organism evidence="8 9">
    <name type="scientific">Heracleum sosnowskyi</name>
    <dbReference type="NCBI Taxonomy" id="360622"/>
    <lineage>
        <taxon>Eukaryota</taxon>
        <taxon>Viridiplantae</taxon>
        <taxon>Streptophyta</taxon>
        <taxon>Embryophyta</taxon>
        <taxon>Tracheophyta</taxon>
        <taxon>Spermatophyta</taxon>
        <taxon>Magnoliopsida</taxon>
        <taxon>eudicotyledons</taxon>
        <taxon>Gunneridae</taxon>
        <taxon>Pentapetalae</taxon>
        <taxon>asterids</taxon>
        <taxon>campanulids</taxon>
        <taxon>Apiales</taxon>
        <taxon>Apiaceae</taxon>
        <taxon>Apioideae</taxon>
        <taxon>apioid superclade</taxon>
        <taxon>Tordylieae</taxon>
        <taxon>Tordyliinae</taxon>
        <taxon>Heracleum</taxon>
    </lineage>
</organism>
<sequence>MYRILVVDDDQTCLNVARACLRRCNYEVTAVTHALQALSLLDEKCQGERSYDVILADVHMPQMDGIQLLRHVNKKFDIPVVLISADNRTDVVRKGFMNGAPAYLFKPVTPVEVKHLWQYSVLWKNKEKNAYRRFMGASVPRNICSSSSGTDSKQVSSEMKAKDLVWTPDLHNRFVEAILILGCTNAPPKEILKAMNVPSINRLQVASHLQKFKKFLKELLDGETELGSKYWIDCNYYSEIVGGNPNVILLDQLRELRRSCKAPAPIPASLPLPPLNISEASSSTSRNAVALNYHNVVPQQDYRTFHSAVNGGSMGVTNSSIFPSTNHMVPFIDPTPIHNDQFIFEQPFNMDLEGNNIPLDENDLNNDVMQIENEQPINPNTGSSVGVNHFDIPLAMNNEQAWVQSVQFSTAANEFGNVPAMPMNQEERRF</sequence>
<evidence type="ECO:0000256" key="1">
    <source>
        <dbReference type="ARBA" id="ARBA00004123"/>
    </source>
</evidence>
<protein>
    <recommendedName>
        <fullName evidence="7">Response regulatory domain-containing protein</fullName>
    </recommendedName>
</protein>
<keyword evidence="6" id="KW-0597">Phosphoprotein</keyword>
<accession>A0AAD8IZD1</accession>
<feature type="modified residue" description="4-aspartylphosphate" evidence="6">
    <location>
        <position position="57"/>
    </location>
</feature>
<feature type="domain" description="Response regulatory" evidence="7">
    <location>
        <begin position="3"/>
        <end position="121"/>
    </location>
</feature>
<evidence type="ECO:0000256" key="5">
    <source>
        <dbReference type="ARBA" id="ARBA00023242"/>
    </source>
</evidence>
<keyword evidence="4" id="KW-0804">Transcription</keyword>
<evidence type="ECO:0000313" key="9">
    <source>
        <dbReference type="Proteomes" id="UP001237642"/>
    </source>
</evidence>
<dbReference type="Proteomes" id="UP001237642">
    <property type="component" value="Unassembled WGS sequence"/>
</dbReference>
<keyword evidence="5" id="KW-0539">Nucleus</keyword>
<comment type="subcellular location">
    <subcellularLocation>
        <location evidence="1">Nucleus</location>
    </subcellularLocation>
</comment>
<reference evidence="8" key="1">
    <citation type="submission" date="2023-02" db="EMBL/GenBank/DDBJ databases">
        <title>Genome of toxic invasive species Heracleum sosnowskyi carries increased number of genes despite the absence of recent whole-genome duplications.</title>
        <authorList>
            <person name="Schelkunov M."/>
            <person name="Shtratnikova V."/>
            <person name="Makarenko M."/>
            <person name="Klepikova A."/>
            <person name="Omelchenko D."/>
            <person name="Novikova G."/>
            <person name="Obukhova E."/>
            <person name="Bogdanov V."/>
            <person name="Penin A."/>
            <person name="Logacheva M."/>
        </authorList>
    </citation>
    <scope>NUCLEOTIDE SEQUENCE</scope>
    <source>
        <strain evidence="8">Hsosn_3</strain>
        <tissue evidence="8">Leaf</tissue>
    </source>
</reference>
<dbReference type="Gene3D" id="3.40.50.2300">
    <property type="match status" value="1"/>
</dbReference>
<gene>
    <name evidence="8" type="ORF">POM88_012819</name>
</gene>
<dbReference type="PROSITE" id="PS50110">
    <property type="entry name" value="RESPONSE_REGULATORY"/>
    <property type="match status" value="1"/>
</dbReference>
<dbReference type="GO" id="GO:0009736">
    <property type="term" value="P:cytokinin-activated signaling pathway"/>
    <property type="evidence" value="ECO:0007669"/>
    <property type="project" value="InterPro"/>
</dbReference>
<dbReference type="SUPFAM" id="SSF46689">
    <property type="entry name" value="Homeodomain-like"/>
    <property type="match status" value="1"/>
</dbReference>
<evidence type="ECO:0000256" key="6">
    <source>
        <dbReference type="PROSITE-ProRule" id="PRU00169"/>
    </source>
</evidence>
<dbReference type="InterPro" id="IPR001789">
    <property type="entry name" value="Sig_transdc_resp-reg_receiver"/>
</dbReference>
<comment type="caution">
    <text evidence="8">The sequence shown here is derived from an EMBL/GenBank/DDBJ whole genome shotgun (WGS) entry which is preliminary data.</text>
</comment>
<proteinExistence type="predicted"/>
<dbReference type="NCBIfam" id="TIGR01557">
    <property type="entry name" value="myb_SHAQKYF"/>
    <property type="match status" value="1"/>
</dbReference>
<dbReference type="FunFam" id="1.10.10.60:FF:000007">
    <property type="entry name" value="Two-component response regulator"/>
    <property type="match status" value="1"/>
</dbReference>
<dbReference type="SMART" id="SM00448">
    <property type="entry name" value="REC"/>
    <property type="match status" value="1"/>
</dbReference>
<dbReference type="InterPro" id="IPR009057">
    <property type="entry name" value="Homeodomain-like_sf"/>
</dbReference>
<dbReference type="InterPro" id="IPR011006">
    <property type="entry name" value="CheY-like_superfamily"/>
</dbReference>
<evidence type="ECO:0000259" key="7">
    <source>
        <dbReference type="PROSITE" id="PS50110"/>
    </source>
</evidence>
<dbReference type="GO" id="GO:0005634">
    <property type="term" value="C:nucleus"/>
    <property type="evidence" value="ECO:0007669"/>
    <property type="project" value="UniProtKB-SubCell"/>
</dbReference>
<evidence type="ECO:0000256" key="4">
    <source>
        <dbReference type="ARBA" id="ARBA00023163"/>
    </source>
</evidence>
<dbReference type="SUPFAM" id="SSF52172">
    <property type="entry name" value="CheY-like"/>
    <property type="match status" value="1"/>
</dbReference>
<dbReference type="PANTHER" id="PTHR43874:SF67">
    <property type="entry name" value="TWO-COMPONENT RESPONSE REGULATOR ARR2"/>
    <property type="match status" value="1"/>
</dbReference>
<keyword evidence="9" id="KW-1185">Reference proteome</keyword>
<dbReference type="AlphaFoldDB" id="A0AAD8IZD1"/>
<dbReference type="GO" id="GO:0000160">
    <property type="term" value="P:phosphorelay signal transduction system"/>
    <property type="evidence" value="ECO:0007669"/>
    <property type="project" value="UniProtKB-KW"/>
</dbReference>
<dbReference type="InterPro" id="IPR006447">
    <property type="entry name" value="Myb_dom_plants"/>
</dbReference>
<dbReference type="Gene3D" id="1.10.10.60">
    <property type="entry name" value="Homeodomain-like"/>
    <property type="match status" value="1"/>
</dbReference>
<dbReference type="GO" id="GO:0003677">
    <property type="term" value="F:DNA binding"/>
    <property type="evidence" value="ECO:0007669"/>
    <property type="project" value="InterPro"/>
</dbReference>
<keyword evidence="3" id="KW-0805">Transcription regulation</keyword>
<evidence type="ECO:0000256" key="3">
    <source>
        <dbReference type="ARBA" id="ARBA00023015"/>
    </source>
</evidence>
<dbReference type="Pfam" id="PF00072">
    <property type="entry name" value="Response_reg"/>
    <property type="match status" value="1"/>
</dbReference>
<dbReference type="InterPro" id="IPR045279">
    <property type="entry name" value="ARR-like"/>
</dbReference>
<evidence type="ECO:0000256" key="2">
    <source>
        <dbReference type="ARBA" id="ARBA00023012"/>
    </source>
</evidence>
<dbReference type="CDD" id="cd17584">
    <property type="entry name" value="REC_typeB_ARR-like"/>
    <property type="match status" value="1"/>
</dbReference>
<evidence type="ECO:0000313" key="8">
    <source>
        <dbReference type="EMBL" id="KAK1393763.1"/>
    </source>
</evidence>
<name>A0AAD8IZD1_9APIA</name>